<evidence type="ECO:0000313" key="3">
    <source>
        <dbReference type="EMBL" id="KAK2024446.1"/>
    </source>
</evidence>
<feature type="region of interest" description="Disordered" evidence="1">
    <location>
        <begin position="107"/>
        <end position="135"/>
    </location>
</feature>
<dbReference type="PANTHER" id="PTHR28094">
    <property type="entry name" value="MEIOTICALLY UP-REGULATED GENE 113 PROTEIN"/>
    <property type="match status" value="1"/>
</dbReference>
<feature type="region of interest" description="Disordered" evidence="1">
    <location>
        <begin position="183"/>
        <end position="204"/>
    </location>
</feature>
<reference evidence="3" key="1">
    <citation type="submission" date="2021-06" db="EMBL/GenBank/DDBJ databases">
        <title>Comparative genomics, transcriptomics and evolutionary studies reveal genomic signatures of adaptation to plant cell wall in hemibiotrophic fungi.</title>
        <authorList>
            <consortium name="DOE Joint Genome Institute"/>
            <person name="Baroncelli R."/>
            <person name="Diaz J.F."/>
            <person name="Benocci T."/>
            <person name="Peng M."/>
            <person name="Battaglia E."/>
            <person name="Haridas S."/>
            <person name="Andreopoulos W."/>
            <person name="Labutti K."/>
            <person name="Pangilinan J."/>
            <person name="Floch G.L."/>
            <person name="Makela M.R."/>
            <person name="Henrissat B."/>
            <person name="Grigoriev I.V."/>
            <person name="Crouch J.A."/>
            <person name="De Vries R.P."/>
            <person name="Sukno S.A."/>
            <person name="Thon M.R."/>
        </authorList>
    </citation>
    <scope>NUCLEOTIDE SEQUENCE</scope>
    <source>
        <strain evidence="3">MAFF235873</strain>
    </source>
</reference>
<dbReference type="EMBL" id="MU842965">
    <property type="protein sequence ID" value="KAK2024446.1"/>
    <property type="molecule type" value="Genomic_DNA"/>
</dbReference>
<dbReference type="AlphaFoldDB" id="A0AAD9LW59"/>
<dbReference type="Pfam" id="PF10544">
    <property type="entry name" value="T5orf172"/>
    <property type="match status" value="1"/>
</dbReference>
<dbReference type="PANTHER" id="PTHR28094:SF1">
    <property type="entry name" value="MEIOTICALLY UP-REGULATED GENE 113 PROTEIN"/>
    <property type="match status" value="1"/>
</dbReference>
<evidence type="ECO:0000259" key="2">
    <source>
        <dbReference type="SMART" id="SM00974"/>
    </source>
</evidence>
<dbReference type="SMART" id="SM00974">
    <property type="entry name" value="T5orf172"/>
    <property type="match status" value="1"/>
</dbReference>
<dbReference type="Proteomes" id="UP001232148">
    <property type="component" value="Unassembled WGS sequence"/>
</dbReference>
<keyword evidence="4" id="KW-1185">Reference proteome</keyword>
<proteinExistence type="predicted"/>
<sequence>MAVLIQPEWPQTLADLQACLSAPLGSCTSCQGRSKTKPTCGNRISKESRERISSVVLDVLASGSLSSAARHLERLASLVLCKRWHQKQAADKTAEWERRIREFLGLSGDGEQDGGKRGAGAEAESEARGSRTAAVSVKSTGGCVAKSSNARRLSVADGVGSKQVTEKRPVSLVIKQETVKEEGDECNSRLDSIPFNSPPSKPAVCPDPLKKSTVHTFEPYQQPASIREINAAIVKKLLAPFTDREREAVGKGYIYGYKLPKDHVTASGTDTDGMLKIGYTKNLRRRMGDWQSKCHYTPKLVIVCETPHYIKMEKVVHLHLANERRRDMACAGCREANGNTTDHKEFFEVDVEKARAVVGMWAAWARLEPFDEEGRLTAYWAARLDALNLDDDECWDKFVLGKGKTNEAGSKLVDVGGFV</sequence>
<gene>
    <name evidence="3" type="ORF">LX32DRAFT_598782</name>
</gene>
<feature type="domain" description="Bacteriophage T5 Orf172 DNA-binding" evidence="2">
    <location>
        <begin position="269"/>
        <end position="361"/>
    </location>
</feature>
<comment type="caution">
    <text evidence="3">The sequence shown here is derived from an EMBL/GenBank/DDBJ whole genome shotgun (WGS) entry which is preliminary data.</text>
</comment>
<dbReference type="InterPro" id="IPR018306">
    <property type="entry name" value="Phage_T5_Orf172_DNA-bd"/>
</dbReference>
<dbReference type="InterPro" id="IPR053006">
    <property type="entry name" value="Meiosis_regulatory"/>
</dbReference>
<organism evidence="3 4">
    <name type="scientific">Colletotrichum zoysiae</name>
    <dbReference type="NCBI Taxonomy" id="1216348"/>
    <lineage>
        <taxon>Eukaryota</taxon>
        <taxon>Fungi</taxon>
        <taxon>Dikarya</taxon>
        <taxon>Ascomycota</taxon>
        <taxon>Pezizomycotina</taxon>
        <taxon>Sordariomycetes</taxon>
        <taxon>Hypocreomycetidae</taxon>
        <taxon>Glomerellales</taxon>
        <taxon>Glomerellaceae</taxon>
        <taxon>Colletotrichum</taxon>
        <taxon>Colletotrichum graminicola species complex</taxon>
    </lineage>
</organism>
<accession>A0AAD9LW59</accession>
<evidence type="ECO:0000256" key="1">
    <source>
        <dbReference type="SAM" id="MobiDB-lite"/>
    </source>
</evidence>
<name>A0AAD9LW59_9PEZI</name>
<protein>
    <submittedName>
        <fullName evidence="3">DUF1766-domain-containing protein</fullName>
    </submittedName>
</protein>
<evidence type="ECO:0000313" key="4">
    <source>
        <dbReference type="Proteomes" id="UP001232148"/>
    </source>
</evidence>